<sequence>VTGLRASTNNRASTVLSVFLDAIEEYGLPSRMRADRGAENRLVSIYMIMKRARGCQFSKNAYRVEKFFFDPLDPLSCL</sequence>
<name>A0AAD6XZX4_9AGAR</name>
<proteinExistence type="predicted"/>
<feature type="non-terminal residue" evidence="2">
    <location>
        <position position="1"/>
    </location>
</feature>
<dbReference type="Pfam" id="PF24764">
    <property type="entry name" value="rva_4"/>
    <property type="match status" value="1"/>
</dbReference>
<protein>
    <recommendedName>
        <fullName evidence="1">Integrase core domain-containing protein</fullName>
    </recommendedName>
</protein>
<organism evidence="2 3">
    <name type="scientific">Mycena pura</name>
    <dbReference type="NCBI Taxonomy" id="153505"/>
    <lineage>
        <taxon>Eukaryota</taxon>
        <taxon>Fungi</taxon>
        <taxon>Dikarya</taxon>
        <taxon>Basidiomycota</taxon>
        <taxon>Agaricomycotina</taxon>
        <taxon>Agaricomycetes</taxon>
        <taxon>Agaricomycetidae</taxon>
        <taxon>Agaricales</taxon>
        <taxon>Marasmiineae</taxon>
        <taxon>Mycenaceae</taxon>
        <taxon>Mycena</taxon>
    </lineage>
</organism>
<dbReference type="AlphaFoldDB" id="A0AAD6XZX4"/>
<feature type="domain" description="Integrase core" evidence="1">
    <location>
        <begin position="2"/>
        <end position="56"/>
    </location>
</feature>
<dbReference type="InterPro" id="IPR058913">
    <property type="entry name" value="Integrase_dom_put"/>
</dbReference>
<keyword evidence="3" id="KW-1185">Reference proteome</keyword>
<evidence type="ECO:0000259" key="1">
    <source>
        <dbReference type="Pfam" id="PF24764"/>
    </source>
</evidence>
<accession>A0AAD6XZX4</accession>
<comment type="caution">
    <text evidence="2">The sequence shown here is derived from an EMBL/GenBank/DDBJ whole genome shotgun (WGS) entry which is preliminary data.</text>
</comment>
<reference evidence="2" key="1">
    <citation type="submission" date="2023-03" db="EMBL/GenBank/DDBJ databases">
        <title>Massive genome expansion in bonnet fungi (Mycena s.s.) driven by repeated elements and novel gene families across ecological guilds.</title>
        <authorList>
            <consortium name="Lawrence Berkeley National Laboratory"/>
            <person name="Harder C.B."/>
            <person name="Miyauchi S."/>
            <person name="Viragh M."/>
            <person name="Kuo A."/>
            <person name="Thoen E."/>
            <person name="Andreopoulos B."/>
            <person name="Lu D."/>
            <person name="Skrede I."/>
            <person name="Drula E."/>
            <person name="Henrissat B."/>
            <person name="Morin E."/>
            <person name="Kohler A."/>
            <person name="Barry K."/>
            <person name="LaButti K."/>
            <person name="Morin E."/>
            <person name="Salamov A."/>
            <person name="Lipzen A."/>
            <person name="Mereny Z."/>
            <person name="Hegedus B."/>
            <person name="Baldrian P."/>
            <person name="Stursova M."/>
            <person name="Weitz H."/>
            <person name="Taylor A."/>
            <person name="Grigoriev I.V."/>
            <person name="Nagy L.G."/>
            <person name="Martin F."/>
            <person name="Kauserud H."/>
        </authorList>
    </citation>
    <scope>NUCLEOTIDE SEQUENCE</scope>
    <source>
        <strain evidence="2">9144</strain>
    </source>
</reference>
<dbReference type="EMBL" id="JARJCW010000152">
    <property type="protein sequence ID" value="KAJ7190336.1"/>
    <property type="molecule type" value="Genomic_DNA"/>
</dbReference>
<evidence type="ECO:0000313" key="3">
    <source>
        <dbReference type="Proteomes" id="UP001219525"/>
    </source>
</evidence>
<dbReference type="Proteomes" id="UP001219525">
    <property type="component" value="Unassembled WGS sequence"/>
</dbReference>
<feature type="non-terminal residue" evidence="2">
    <location>
        <position position="78"/>
    </location>
</feature>
<evidence type="ECO:0000313" key="2">
    <source>
        <dbReference type="EMBL" id="KAJ7190336.1"/>
    </source>
</evidence>
<gene>
    <name evidence="2" type="ORF">GGX14DRAFT_309868</name>
</gene>